<dbReference type="AlphaFoldDB" id="A0AAE0ZKK0"/>
<dbReference type="GO" id="GO:0019236">
    <property type="term" value="P:response to pheromone"/>
    <property type="evidence" value="ECO:0007669"/>
    <property type="project" value="InterPro"/>
</dbReference>
<keyword evidence="4 6" id="KW-0472">Membrane</keyword>
<feature type="transmembrane region" description="Helical" evidence="6">
    <location>
        <begin position="262"/>
        <end position="281"/>
    </location>
</feature>
<feature type="transmembrane region" description="Helical" evidence="6">
    <location>
        <begin position="374"/>
        <end position="395"/>
    </location>
</feature>
<evidence type="ECO:0000256" key="6">
    <source>
        <dbReference type="SAM" id="Phobius"/>
    </source>
</evidence>
<dbReference type="Proteomes" id="UP001283361">
    <property type="component" value="Unassembled WGS sequence"/>
</dbReference>
<keyword evidence="7" id="KW-0732">Signal</keyword>
<feature type="transmembrane region" description="Helical" evidence="6">
    <location>
        <begin position="186"/>
        <end position="206"/>
    </location>
</feature>
<name>A0AAE0ZKK0_9GAST</name>
<proteinExistence type="predicted"/>
<evidence type="ECO:0000313" key="11">
    <source>
        <dbReference type="Proteomes" id="UP001283361"/>
    </source>
</evidence>
<dbReference type="GO" id="GO:0007186">
    <property type="term" value="P:G protein-coupled receptor signaling pathway"/>
    <property type="evidence" value="ECO:0007669"/>
    <property type="project" value="InterPro"/>
</dbReference>
<evidence type="ECO:0000256" key="2">
    <source>
        <dbReference type="ARBA" id="ARBA00022692"/>
    </source>
</evidence>
<evidence type="ECO:0000259" key="9">
    <source>
        <dbReference type="Pfam" id="PF21870"/>
    </source>
</evidence>
<protein>
    <recommendedName>
        <fullName evidence="12">Intimal thickness related receptor IRP domain-containing protein</fullName>
    </recommendedName>
</protein>
<evidence type="ECO:0008006" key="12">
    <source>
        <dbReference type="Google" id="ProtNLM"/>
    </source>
</evidence>
<reference evidence="10" key="1">
    <citation type="journal article" date="2023" name="G3 (Bethesda)">
        <title>A reference genome for the long-term kleptoplast-retaining sea slug Elysia crispata morphotype clarki.</title>
        <authorList>
            <person name="Eastman K.E."/>
            <person name="Pendleton A.L."/>
            <person name="Shaikh M.A."/>
            <person name="Suttiyut T."/>
            <person name="Ogas R."/>
            <person name="Tomko P."/>
            <person name="Gavelis G."/>
            <person name="Widhalm J.R."/>
            <person name="Wisecaver J.H."/>
        </authorList>
    </citation>
    <scope>NUCLEOTIDE SEQUENCE</scope>
    <source>
        <strain evidence="10">ECLA1</strain>
    </source>
</reference>
<evidence type="ECO:0000256" key="1">
    <source>
        <dbReference type="ARBA" id="ARBA00004141"/>
    </source>
</evidence>
<evidence type="ECO:0000313" key="10">
    <source>
        <dbReference type="EMBL" id="KAK3770958.1"/>
    </source>
</evidence>
<keyword evidence="3 6" id="KW-1133">Transmembrane helix</keyword>
<dbReference type="InterPro" id="IPR019336">
    <property type="entry name" value="GPR180/TMEM145_TM"/>
</dbReference>
<dbReference type="PROSITE" id="PS51257">
    <property type="entry name" value="PROKAR_LIPOPROTEIN"/>
    <property type="match status" value="1"/>
</dbReference>
<accession>A0AAE0ZKK0</accession>
<feature type="signal peptide" evidence="7">
    <location>
        <begin position="1"/>
        <end position="40"/>
    </location>
</feature>
<feature type="domain" description="GPR180/TMEM145 transmembrane" evidence="8">
    <location>
        <begin position="191"/>
        <end position="418"/>
    </location>
</feature>
<dbReference type="InterPro" id="IPR053880">
    <property type="entry name" value="GPR180-like_N"/>
</dbReference>
<feature type="transmembrane region" description="Helical" evidence="6">
    <location>
        <begin position="334"/>
        <end position="353"/>
    </location>
</feature>
<dbReference type="InterPro" id="IPR047831">
    <property type="entry name" value="GPR180/TMEM145"/>
</dbReference>
<keyword evidence="2 6" id="KW-0812">Transmembrane</keyword>
<dbReference type="PANTHER" id="PTHR23252:SF29">
    <property type="entry name" value="INTEGRAL MEMBRANE PROTEIN GPR180"/>
    <property type="match status" value="1"/>
</dbReference>
<keyword evidence="11" id="KW-1185">Reference proteome</keyword>
<evidence type="ECO:0000256" key="4">
    <source>
        <dbReference type="ARBA" id="ARBA00023136"/>
    </source>
</evidence>
<feature type="transmembrane region" description="Helical" evidence="6">
    <location>
        <begin position="218"/>
        <end position="242"/>
    </location>
</feature>
<feature type="chain" id="PRO_5042202371" description="Intimal thickness related receptor IRP domain-containing protein" evidence="7">
    <location>
        <begin position="41"/>
        <end position="453"/>
    </location>
</feature>
<dbReference type="EMBL" id="JAWDGP010003779">
    <property type="protein sequence ID" value="KAK3770958.1"/>
    <property type="molecule type" value="Genomic_DNA"/>
</dbReference>
<dbReference type="PANTHER" id="PTHR23252">
    <property type="entry name" value="INTIMAL THICKNESS RECEPTOR-RELATED"/>
    <property type="match status" value="1"/>
</dbReference>
<keyword evidence="5" id="KW-0325">Glycoprotein</keyword>
<sequence>MPPRTTSVLEGRSSFAPRASYYFLLSFLTLLFLSCSESEAKTVHGVFNTYSAQAGKGQYVTSFAFHGDAVLNFTVNATGVEPKLYLFVSEDWKDAVGDSNCYRRLGKARAIIRIDALSGSQPVSHYVYPRIWHIVYADLYTCEEGRPKLPAEQPNLIKYQIELLNPDSLGNPKEHFGDQETGLLKFYQLMTLTYFVVACVVAPQLYDTLSKGGPMQLVIQLLTCSMSLQFVAVFIIIIHFYRYSKDGIGSPGIELLSEFLDMLSQFTMLFMLLSLSLGWSLASAHSVCRYSHLRSISQKPAARVVFVLGIVQGLLFMWEQSQDQSLRLYHAQRSYAGISLVILRILLAAMFAVKLKALIAAERSKLKRQFYSTFTKLCMLWFLCYPVIVFCSWLFSEYLRYKLIIMGVLLCQSAAGVMLYRLFLSRSLYWEVSALSSSLPIRFDHRFGISAYS</sequence>
<dbReference type="GO" id="GO:0016020">
    <property type="term" value="C:membrane"/>
    <property type="evidence" value="ECO:0007669"/>
    <property type="project" value="UniProtKB-SubCell"/>
</dbReference>
<evidence type="ECO:0000256" key="7">
    <source>
        <dbReference type="SAM" id="SignalP"/>
    </source>
</evidence>
<feature type="domain" description="GPR180-like N-terminal" evidence="9">
    <location>
        <begin position="42"/>
        <end position="144"/>
    </location>
</feature>
<dbReference type="Pfam" id="PF10192">
    <property type="entry name" value="GPR180-TMEM145_TM"/>
    <property type="match status" value="1"/>
</dbReference>
<organism evidence="10 11">
    <name type="scientific">Elysia crispata</name>
    <name type="common">lettuce slug</name>
    <dbReference type="NCBI Taxonomy" id="231223"/>
    <lineage>
        <taxon>Eukaryota</taxon>
        <taxon>Metazoa</taxon>
        <taxon>Spiralia</taxon>
        <taxon>Lophotrochozoa</taxon>
        <taxon>Mollusca</taxon>
        <taxon>Gastropoda</taxon>
        <taxon>Heterobranchia</taxon>
        <taxon>Euthyneura</taxon>
        <taxon>Panpulmonata</taxon>
        <taxon>Sacoglossa</taxon>
        <taxon>Placobranchoidea</taxon>
        <taxon>Plakobranchidae</taxon>
        <taxon>Elysia</taxon>
    </lineage>
</organism>
<feature type="transmembrane region" description="Helical" evidence="6">
    <location>
        <begin position="301"/>
        <end position="318"/>
    </location>
</feature>
<dbReference type="Pfam" id="PF21870">
    <property type="entry name" value="GP180_GOLD"/>
    <property type="match status" value="1"/>
</dbReference>
<comment type="subcellular location">
    <subcellularLocation>
        <location evidence="1">Membrane</location>
        <topology evidence="1">Multi-pass membrane protein</topology>
    </subcellularLocation>
</comment>
<evidence type="ECO:0000256" key="5">
    <source>
        <dbReference type="ARBA" id="ARBA00023180"/>
    </source>
</evidence>
<evidence type="ECO:0000256" key="3">
    <source>
        <dbReference type="ARBA" id="ARBA00022989"/>
    </source>
</evidence>
<gene>
    <name evidence="10" type="ORF">RRG08_029049</name>
</gene>
<comment type="caution">
    <text evidence="10">The sequence shown here is derived from an EMBL/GenBank/DDBJ whole genome shotgun (WGS) entry which is preliminary data.</text>
</comment>
<feature type="transmembrane region" description="Helical" evidence="6">
    <location>
        <begin position="401"/>
        <end position="423"/>
    </location>
</feature>
<evidence type="ECO:0000259" key="8">
    <source>
        <dbReference type="Pfam" id="PF10192"/>
    </source>
</evidence>